<name>A0A941W1C8_9BACT</name>
<sequence>MDNKNRIVQYGLGPIGNKITQYLLERDSVQIVGAIDSDPTKLNLDIGELAGSSSAYGVRITGDPKTLLSKVDADIVVLTTTSSLENIKPQILEIVSFGVNIVSTCEELSHPWLTNPKTADEIDVAAKMNDVSVLATGINPGFLMDFLPLAMTGICRNVKKVTVERIQNAQFRRIPFQKKIGAGLTVEQFNDRVKEGTLRHVGLTESIHMIAHKIGWKLDKTEDIIDPVIATEKVTTDELTIEPGKATGVSQTGRGYIENKEVITLIFKATVGESNPRDRIIIEGTPDIDMTIKDGINGDIATCAITANAIPAVIKAPAGLKTMANIETISYSC</sequence>
<protein>
    <submittedName>
        <fullName evidence="5">2,4-diaminopentanoate dehydrogenase</fullName>
    </submittedName>
</protein>
<organism evidence="5 6">
    <name type="scientific">Candidatus Scalindua arabica</name>
    <dbReference type="NCBI Taxonomy" id="1127984"/>
    <lineage>
        <taxon>Bacteria</taxon>
        <taxon>Pseudomonadati</taxon>
        <taxon>Planctomycetota</taxon>
        <taxon>Candidatus Brocadiia</taxon>
        <taxon>Candidatus Brocadiales</taxon>
        <taxon>Candidatus Scalinduaceae</taxon>
        <taxon>Candidatus Scalindua</taxon>
    </lineage>
</organism>
<evidence type="ECO:0000259" key="3">
    <source>
        <dbReference type="Pfam" id="PF01113"/>
    </source>
</evidence>
<dbReference type="InterPro" id="IPR036291">
    <property type="entry name" value="NAD(P)-bd_dom_sf"/>
</dbReference>
<dbReference type="Proteomes" id="UP000722750">
    <property type="component" value="Unassembled WGS sequence"/>
</dbReference>
<comment type="caution">
    <text evidence="5">The sequence shown here is derived from an EMBL/GenBank/DDBJ whole genome shotgun (WGS) entry which is preliminary data.</text>
</comment>
<evidence type="ECO:0000313" key="5">
    <source>
        <dbReference type="EMBL" id="MBS1257862.1"/>
    </source>
</evidence>
<evidence type="ECO:0000256" key="1">
    <source>
        <dbReference type="ARBA" id="ARBA00022857"/>
    </source>
</evidence>
<dbReference type="GO" id="GO:0008839">
    <property type="term" value="F:4-hydroxy-tetrahydrodipicolinate reductase"/>
    <property type="evidence" value="ECO:0007669"/>
    <property type="project" value="InterPro"/>
</dbReference>
<evidence type="ECO:0000256" key="2">
    <source>
        <dbReference type="ARBA" id="ARBA00023002"/>
    </source>
</evidence>
<dbReference type="Gene3D" id="3.40.50.720">
    <property type="entry name" value="NAD(P)-binding Rossmann-like Domain"/>
    <property type="match status" value="1"/>
</dbReference>
<accession>A0A941W1C8</accession>
<dbReference type="SUPFAM" id="SSF51735">
    <property type="entry name" value="NAD(P)-binding Rossmann-fold domains"/>
    <property type="match status" value="1"/>
</dbReference>
<dbReference type="GO" id="GO:0009089">
    <property type="term" value="P:lysine biosynthetic process via diaminopimelate"/>
    <property type="evidence" value="ECO:0007669"/>
    <property type="project" value="InterPro"/>
</dbReference>
<proteinExistence type="predicted"/>
<dbReference type="CDD" id="cd24146">
    <property type="entry name" value="nat-AmDH_N_like"/>
    <property type="match status" value="1"/>
</dbReference>
<keyword evidence="2" id="KW-0560">Oxidoreductase</keyword>
<dbReference type="Pfam" id="PF01113">
    <property type="entry name" value="DapB_N"/>
    <property type="match status" value="1"/>
</dbReference>
<gene>
    <name evidence="5" type="ORF">MAG551_00915</name>
</gene>
<dbReference type="AlphaFoldDB" id="A0A941W1C8"/>
<keyword evidence="1" id="KW-0521">NADP</keyword>
<dbReference type="EMBL" id="JAANXD010000040">
    <property type="protein sequence ID" value="MBS1257862.1"/>
    <property type="molecule type" value="Genomic_DNA"/>
</dbReference>
<feature type="domain" description="Dihydrodipicolinate reductase N-terminal" evidence="3">
    <location>
        <begin position="10"/>
        <end position="81"/>
    </location>
</feature>
<dbReference type="InterPro" id="IPR045760">
    <property type="entry name" value="DAP_DH_C"/>
</dbReference>
<feature type="domain" description="2,4-diaminopentanoate dehydrogenase C-terminal" evidence="4">
    <location>
        <begin position="142"/>
        <end position="327"/>
    </location>
</feature>
<reference evidence="5" key="1">
    <citation type="journal article" date="2021" name="ISME J.">
        <title>Fine-scale metabolic discontinuity in a stratified prokaryote microbiome of a Red Sea deep halocline.</title>
        <authorList>
            <person name="Michoud G."/>
            <person name="Ngugi D.K."/>
            <person name="Barozzi A."/>
            <person name="Merlino G."/>
            <person name="Calleja M.L."/>
            <person name="Delgado-Huertas A."/>
            <person name="Moran X.A.G."/>
            <person name="Daffonchio D."/>
        </authorList>
    </citation>
    <scope>NUCLEOTIDE SEQUENCE</scope>
    <source>
        <strain evidence="5">SuakinDeep_MAG55_1</strain>
    </source>
</reference>
<evidence type="ECO:0000313" key="6">
    <source>
        <dbReference type="Proteomes" id="UP000722750"/>
    </source>
</evidence>
<dbReference type="Pfam" id="PF19328">
    <property type="entry name" value="DAP_DH_C"/>
    <property type="match status" value="1"/>
</dbReference>
<evidence type="ECO:0000259" key="4">
    <source>
        <dbReference type="Pfam" id="PF19328"/>
    </source>
</evidence>
<dbReference type="InterPro" id="IPR000846">
    <property type="entry name" value="DapB_N"/>
</dbReference>